<dbReference type="GO" id="GO:0005829">
    <property type="term" value="C:cytosol"/>
    <property type="evidence" value="ECO:0007669"/>
    <property type="project" value="TreeGrafter"/>
</dbReference>
<organism evidence="2 3">
    <name type="scientific">Ancylomarina longa</name>
    <dbReference type="NCBI Taxonomy" id="2487017"/>
    <lineage>
        <taxon>Bacteria</taxon>
        <taxon>Pseudomonadati</taxon>
        <taxon>Bacteroidota</taxon>
        <taxon>Bacteroidia</taxon>
        <taxon>Marinilabiliales</taxon>
        <taxon>Marinifilaceae</taxon>
        <taxon>Ancylomarina</taxon>
    </lineage>
</organism>
<dbReference type="GO" id="GO:0033194">
    <property type="term" value="P:response to hydroperoxide"/>
    <property type="evidence" value="ECO:0007669"/>
    <property type="project" value="TreeGrafter"/>
</dbReference>
<dbReference type="RefSeq" id="WP_127343505.1">
    <property type="nucleotide sequence ID" value="NZ_RJJX01000008.1"/>
</dbReference>
<name>A0A434AVQ7_9BACT</name>
<dbReference type="InterPro" id="IPR005583">
    <property type="entry name" value="YaaA"/>
</dbReference>
<proteinExistence type="inferred from homology"/>
<sequence length="256" mass="29489">MLIVISPAKTLDFNTPAKTEIQSEAAFLKDSAQLIRLLRKLKIEDISEFMEISPKLAQLNFERFCQWHLPFTTENAKQALLAFRGDVYTGLDADTLTDADFKLAQSNLRILSGLYGILKPMDLIQAYRLEMGKKLANKRGNNLYQFWGDKITKAINQSLKEIESKQLINLASNEYFKSINKKKLRAEIITPIFKDLKNGEYKIISFYAKKARGLMTRFIIQNQLTDPEDLKAFNSDGYFYNPKLSKAKELVFTRDH</sequence>
<dbReference type="AlphaFoldDB" id="A0A434AVQ7"/>
<keyword evidence="3" id="KW-1185">Reference proteome</keyword>
<gene>
    <name evidence="2" type="primary">yaaA</name>
    <name evidence="2" type="ORF">DLK05_08245</name>
</gene>
<dbReference type="HAMAP" id="MF_00652">
    <property type="entry name" value="UPF0246"/>
    <property type="match status" value="1"/>
</dbReference>
<dbReference type="EMBL" id="RJJX01000008">
    <property type="protein sequence ID" value="RUT78548.1"/>
    <property type="molecule type" value="Genomic_DNA"/>
</dbReference>
<evidence type="ECO:0000313" key="3">
    <source>
        <dbReference type="Proteomes" id="UP000282985"/>
    </source>
</evidence>
<comment type="caution">
    <text evidence="2">The sequence shown here is derived from an EMBL/GenBank/DDBJ whole genome shotgun (WGS) entry which is preliminary data.</text>
</comment>
<reference evidence="2 3" key="1">
    <citation type="submission" date="2018-11" db="EMBL/GenBank/DDBJ databases">
        <title>Parancylomarina longa gen. nov., sp. nov., isolated from sediments of southern Okinawa.</title>
        <authorList>
            <person name="Fu T."/>
        </authorList>
    </citation>
    <scope>NUCLEOTIDE SEQUENCE [LARGE SCALE GENOMIC DNA]</scope>
    <source>
        <strain evidence="2 3">T3-2 S1-C</strain>
    </source>
</reference>
<dbReference type="Proteomes" id="UP000282985">
    <property type="component" value="Unassembled WGS sequence"/>
</dbReference>
<evidence type="ECO:0000313" key="2">
    <source>
        <dbReference type="EMBL" id="RUT78548.1"/>
    </source>
</evidence>
<dbReference type="NCBIfam" id="NF002542">
    <property type="entry name" value="PRK02101.1-3"/>
    <property type="match status" value="1"/>
</dbReference>
<dbReference type="PANTHER" id="PTHR30283:SF4">
    <property type="entry name" value="PEROXIDE STRESS RESISTANCE PROTEIN YAAA"/>
    <property type="match status" value="1"/>
</dbReference>
<protein>
    <recommendedName>
        <fullName evidence="1">UPF0246 protein DLK05_08245</fullName>
    </recommendedName>
</protein>
<evidence type="ECO:0000256" key="1">
    <source>
        <dbReference type="HAMAP-Rule" id="MF_00652"/>
    </source>
</evidence>
<dbReference type="NCBIfam" id="NF002541">
    <property type="entry name" value="PRK02101.1-1"/>
    <property type="match status" value="1"/>
</dbReference>
<dbReference type="OrthoDB" id="9777133at2"/>
<dbReference type="PANTHER" id="PTHR30283">
    <property type="entry name" value="PEROXIDE STRESS RESPONSE PROTEIN YAAA"/>
    <property type="match status" value="1"/>
</dbReference>
<accession>A0A434AVQ7</accession>
<dbReference type="Pfam" id="PF03883">
    <property type="entry name" value="H2O2_YaaD"/>
    <property type="match status" value="1"/>
</dbReference>
<comment type="similarity">
    <text evidence="1">Belongs to the UPF0246 family.</text>
</comment>